<dbReference type="SUPFAM" id="SSF56024">
    <property type="entry name" value="Phospholipase D/nuclease"/>
    <property type="match status" value="1"/>
</dbReference>
<evidence type="ECO:0000313" key="5">
    <source>
        <dbReference type="Proteomes" id="UP001046870"/>
    </source>
</evidence>
<dbReference type="InterPro" id="IPR012461">
    <property type="entry name" value="SACK1"/>
</dbReference>
<dbReference type="InterPro" id="IPR050944">
    <property type="entry name" value="FAM83"/>
</dbReference>
<feature type="compositionally biased region" description="Polar residues" evidence="2">
    <location>
        <begin position="401"/>
        <end position="413"/>
    </location>
</feature>
<organism evidence="4 5">
    <name type="scientific">Megalops atlanticus</name>
    <name type="common">Tarpon</name>
    <name type="synonym">Clupea gigantea</name>
    <dbReference type="NCBI Taxonomy" id="7932"/>
    <lineage>
        <taxon>Eukaryota</taxon>
        <taxon>Metazoa</taxon>
        <taxon>Chordata</taxon>
        <taxon>Craniata</taxon>
        <taxon>Vertebrata</taxon>
        <taxon>Euteleostomi</taxon>
        <taxon>Actinopterygii</taxon>
        <taxon>Neopterygii</taxon>
        <taxon>Teleostei</taxon>
        <taxon>Elopiformes</taxon>
        <taxon>Megalopidae</taxon>
        <taxon>Megalops</taxon>
    </lineage>
</organism>
<evidence type="ECO:0000313" key="4">
    <source>
        <dbReference type="EMBL" id="KAG7478440.1"/>
    </source>
</evidence>
<feature type="compositionally biased region" description="Pro residues" evidence="2">
    <location>
        <begin position="598"/>
        <end position="610"/>
    </location>
</feature>
<feature type="region of interest" description="Disordered" evidence="2">
    <location>
        <begin position="587"/>
        <end position="644"/>
    </location>
</feature>
<comment type="caution">
    <text evidence="4">The sequence shown here is derived from an EMBL/GenBank/DDBJ whole genome shotgun (WGS) entry which is preliminary data.</text>
</comment>
<proteinExistence type="inferred from homology"/>
<dbReference type="Proteomes" id="UP001046870">
    <property type="component" value="Chromosome 5"/>
</dbReference>
<accession>A0A9D3QBI7</accession>
<dbReference type="PANTHER" id="PTHR16181:SF29">
    <property type="entry name" value="PROTEIN FAM83A-RELATED"/>
    <property type="match status" value="1"/>
</dbReference>
<dbReference type="AlphaFoldDB" id="A0A9D3QBI7"/>
<keyword evidence="5" id="KW-1185">Reference proteome</keyword>
<reference evidence="4" key="1">
    <citation type="submission" date="2021-01" db="EMBL/GenBank/DDBJ databases">
        <authorList>
            <person name="Zahm M."/>
            <person name="Roques C."/>
            <person name="Cabau C."/>
            <person name="Klopp C."/>
            <person name="Donnadieu C."/>
            <person name="Jouanno E."/>
            <person name="Lampietro C."/>
            <person name="Louis A."/>
            <person name="Herpin A."/>
            <person name="Echchiki A."/>
            <person name="Berthelot C."/>
            <person name="Parey E."/>
            <person name="Roest-Crollius H."/>
            <person name="Braasch I."/>
            <person name="Postlethwait J."/>
            <person name="Bobe J."/>
            <person name="Montfort J."/>
            <person name="Bouchez O."/>
            <person name="Begum T."/>
            <person name="Mejri S."/>
            <person name="Adams A."/>
            <person name="Chen W.-J."/>
            <person name="Guiguen Y."/>
        </authorList>
    </citation>
    <scope>NUCLEOTIDE SEQUENCE</scope>
    <source>
        <strain evidence="4">YG-15Mar2019-1</strain>
        <tissue evidence="4">Brain</tissue>
    </source>
</reference>
<dbReference type="GO" id="GO:0019901">
    <property type="term" value="F:protein kinase binding"/>
    <property type="evidence" value="ECO:0007669"/>
    <property type="project" value="TreeGrafter"/>
</dbReference>
<protein>
    <recommendedName>
        <fullName evidence="3">Scaffolding anchor of CK1 domain-containing protein</fullName>
    </recommendedName>
</protein>
<gene>
    <name evidence="4" type="ORF">MATL_G00080410</name>
</gene>
<feature type="domain" description="Scaffolding anchor of CK1" evidence="3">
    <location>
        <begin position="17"/>
        <end position="285"/>
    </location>
</feature>
<dbReference type="Gene3D" id="3.30.870.10">
    <property type="entry name" value="Endonuclease Chain A"/>
    <property type="match status" value="1"/>
</dbReference>
<dbReference type="GO" id="GO:0007165">
    <property type="term" value="P:signal transduction"/>
    <property type="evidence" value="ECO:0007669"/>
    <property type="project" value="TreeGrafter"/>
</dbReference>
<feature type="region of interest" description="Disordered" evidence="2">
    <location>
        <begin position="381"/>
        <end position="499"/>
    </location>
</feature>
<evidence type="ECO:0000259" key="3">
    <source>
        <dbReference type="Pfam" id="PF07894"/>
    </source>
</evidence>
<dbReference type="OrthoDB" id="8943940at2759"/>
<evidence type="ECO:0000256" key="1">
    <source>
        <dbReference type="ARBA" id="ARBA00006937"/>
    </source>
</evidence>
<comment type="similarity">
    <text evidence="1">Belongs to the FAM83 family.</text>
</comment>
<sequence length="644" mass="72008">MSNSQEQSLNEDMVFAPISESSPEFLHCERERRALECLLRSGPGPFYSKLNQERLGPFLSPEEVTQFCGWAQDYHCSEDPLEEIQAAEGEGSPGLQDFSVGYWPVHSDTPVPDLELGWPERQTWVEFSQTTVYTSPPMEQAPPIREVVRRLIQGAHRVVAMVTDRLSDSAVIGDLHAVASRGVPVYIILNQRSVLDNFTPLRLRHQNISVRVLGGRTFCSREGRMVVGELKDNFLLVDLDTVMLGSYSPTWADAHLHRQLVTVLSGQVVECFDREFRILYAASSPVPVIWKPGRPPTRAENIHQPPEQTDREILPLLPLDIPGHVTPPPPTDSPLDWEALGVTNRNHFPDSPVNLLKEWEGPALPPLIEQKALVGEEPLPCRAEREPGSPPVHLQQHRKQQSATETCVSPDNESTPRDTPRALYRPHSLQKLHDRDDRQTIKSTIEPVEEECTSSVANQQRNEEKGRFRFSLRRDSAEGVGLQPQATGPGLGSERVTPAPKKPLILSVPLSQTGNGSALSDILKRLQPRLGRPAQPVKSALSAVPALSRSMLDLSLQPTEPEPDTTTLAQRSQVNCMPRLTPAQALMRQRSDETKPGVPRPPKVFLPPSRPRSSSFGFGRDWERPQRGWDWPRHDPEPTQKGDK</sequence>
<dbReference type="EMBL" id="JAFDVH010000005">
    <property type="protein sequence ID" value="KAG7478440.1"/>
    <property type="molecule type" value="Genomic_DNA"/>
</dbReference>
<dbReference type="PANTHER" id="PTHR16181">
    <property type="entry name" value="PROTEIN FAM83A-RELATED"/>
    <property type="match status" value="1"/>
</dbReference>
<name>A0A9D3QBI7_MEGAT</name>
<feature type="compositionally biased region" description="Basic and acidic residues" evidence="2">
    <location>
        <begin position="431"/>
        <end position="440"/>
    </location>
</feature>
<dbReference type="Pfam" id="PF07894">
    <property type="entry name" value="SACK1"/>
    <property type="match status" value="1"/>
</dbReference>
<feature type="compositionally biased region" description="Basic and acidic residues" evidence="2">
    <location>
        <begin position="620"/>
        <end position="644"/>
    </location>
</feature>
<feature type="compositionally biased region" description="Basic and acidic residues" evidence="2">
    <location>
        <begin position="461"/>
        <end position="477"/>
    </location>
</feature>
<evidence type="ECO:0000256" key="2">
    <source>
        <dbReference type="SAM" id="MobiDB-lite"/>
    </source>
</evidence>